<gene>
    <name evidence="3" type="ORF">EMEDMD4_380100</name>
</gene>
<dbReference type="EMBL" id="CABFNB010000104">
    <property type="protein sequence ID" value="VTZ62439.1"/>
    <property type="molecule type" value="Genomic_DNA"/>
</dbReference>
<organism evidence="3">
    <name type="scientific">Sinorhizobium medicae</name>
    <dbReference type="NCBI Taxonomy" id="110321"/>
    <lineage>
        <taxon>Bacteria</taxon>
        <taxon>Pseudomonadati</taxon>
        <taxon>Pseudomonadota</taxon>
        <taxon>Alphaproteobacteria</taxon>
        <taxon>Hyphomicrobiales</taxon>
        <taxon>Rhizobiaceae</taxon>
        <taxon>Sinorhizobium/Ensifer group</taxon>
        <taxon>Sinorhizobium</taxon>
    </lineage>
</organism>
<name>A0A508X2P5_9HYPH</name>
<dbReference type="InterPro" id="IPR052350">
    <property type="entry name" value="Metallo-dep_Lactonases"/>
</dbReference>
<dbReference type="RefSeq" id="WP_018013071.1">
    <property type="nucleotide sequence ID" value="NZ_CABFNB010000104.1"/>
</dbReference>
<dbReference type="Proteomes" id="UP000507954">
    <property type="component" value="Unassembled WGS sequence"/>
</dbReference>
<proteinExistence type="inferred from homology"/>
<dbReference type="PANTHER" id="PTHR43569">
    <property type="entry name" value="AMIDOHYDROLASE"/>
    <property type="match status" value="1"/>
</dbReference>
<dbReference type="Pfam" id="PF04909">
    <property type="entry name" value="Amidohydro_2"/>
    <property type="match status" value="1"/>
</dbReference>
<dbReference type="PANTHER" id="PTHR43569:SF2">
    <property type="entry name" value="AMIDOHYDROLASE-RELATED DOMAIN-CONTAINING PROTEIN"/>
    <property type="match status" value="1"/>
</dbReference>
<dbReference type="InterPro" id="IPR006680">
    <property type="entry name" value="Amidohydro-rel"/>
</dbReference>
<sequence>MIFQGATDAHVHLWDPARNDDILVLKHQPELVETARRDRLAAHLRRIEAKGAIVVQSAPTKAHSDWLRSEARNIDGVIGIVGWLDIFAADCRVEMEDLISDPLVCGIRIMLNRMASPETLINPASLTRIGELADSGLAIECLTPPEHLDVVARLATEVERARIVVDHCGLPPVSNGFAEWKVDIASLAGLPNVTTKFSGLTEPFGPDVRLADIAERADWILGLFGPARLMAASNFPVCELGGGVARWSELLEEILSTAGLSPEEYQAIRCGSASRVYTRGR</sequence>
<reference evidence="3" key="1">
    <citation type="submission" date="2019-06" db="EMBL/GenBank/DDBJ databases">
        <authorList>
            <person name="Le Quere A."/>
            <person name="Colella S."/>
        </authorList>
    </citation>
    <scope>NUCLEOTIDE SEQUENCE</scope>
    <source>
        <strain evidence="3">EmedicaeMD41</strain>
    </source>
</reference>
<dbReference type="SUPFAM" id="SSF51556">
    <property type="entry name" value="Metallo-dependent hydrolases"/>
    <property type="match status" value="1"/>
</dbReference>
<dbReference type="GO" id="GO:0016787">
    <property type="term" value="F:hydrolase activity"/>
    <property type="evidence" value="ECO:0007669"/>
    <property type="project" value="UniProtKB-KW"/>
</dbReference>
<keyword evidence="3" id="KW-0378">Hydrolase</keyword>
<evidence type="ECO:0000256" key="1">
    <source>
        <dbReference type="ARBA" id="ARBA00038310"/>
    </source>
</evidence>
<evidence type="ECO:0000313" key="3">
    <source>
        <dbReference type="EMBL" id="VTZ62439.1"/>
    </source>
</evidence>
<evidence type="ECO:0000259" key="2">
    <source>
        <dbReference type="Pfam" id="PF04909"/>
    </source>
</evidence>
<comment type="similarity">
    <text evidence="1">Belongs to the metallo-dependent hydrolases superfamily.</text>
</comment>
<dbReference type="InterPro" id="IPR032466">
    <property type="entry name" value="Metal_Hydrolase"/>
</dbReference>
<dbReference type="AlphaFoldDB" id="A0A508X2P5"/>
<dbReference type="Gene3D" id="3.20.20.140">
    <property type="entry name" value="Metal-dependent hydrolases"/>
    <property type="match status" value="1"/>
</dbReference>
<accession>A0A508X2P5</accession>
<feature type="domain" description="Amidohydrolase-related" evidence="2">
    <location>
        <begin position="8"/>
        <end position="277"/>
    </location>
</feature>
<protein>
    <submittedName>
        <fullName evidence="3">Amidohydrolase 2</fullName>
    </submittedName>
</protein>